<dbReference type="RefSeq" id="WP_195867789.1">
    <property type="nucleotide sequence ID" value="NZ_JADPKZ010000042.1"/>
</dbReference>
<feature type="transmembrane region" description="Helical" evidence="1">
    <location>
        <begin position="118"/>
        <end position="142"/>
    </location>
</feature>
<name>A0ABS0F4F9_9BACL</name>
<feature type="transmembrane region" description="Helical" evidence="1">
    <location>
        <begin position="406"/>
        <end position="426"/>
    </location>
</feature>
<dbReference type="InterPro" id="IPR039672">
    <property type="entry name" value="MFS_2"/>
</dbReference>
<reference evidence="2 3" key="1">
    <citation type="submission" date="2020-11" db="EMBL/GenBank/DDBJ databases">
        <title>Genomic insight of Alicyclobacillus mali FL 18 reveals a new arsenic-resistant strain, with potential in environmental biotechnology.</title>
        <authorList>
            <person name="Fiorentino G."/>
            <person name="Gallo G."/>
            <person name="Aulitto M."/>
        </authorList>
    </citation>
    <scope>NUCLEOTIDE SEQUENCE [LARGE SCALE GENOMIC DNA]</scope>
    <source>
        <strain evidence="2 3">FL 18</strain>
    </source>
</reference>
<proteinExistence type="predicted"/>
<feature type="transmembrane region" description="Helical" evidence="1">
    <location>
        <begin position="297"/>
        <end position="313"/>
    </location>
</feature>
<gene>
    <name evidence="2" type="ORF">IW967_09915</name>
</gene>
<feature type="transmembrane region" description="Helical" evidence="1">
    <location>
        <begin position="186"/>
        <end position="209"/>
    </location>
</feature>
<comment type="caution">
    <text evidence="2">The sequence shown here is derived from an EMBL/GenBank/DDBJ whole genome shotgun (WGS) entry which is preliminary data.</text>
</comment>
<organism evidence="2 3">
    <name type="scientific">Alicyclobacillus mali</name>
    <name type="common">ex Roth et al. 2021</name>
    <dbReference type="NCBI Taxonomy" id="1123961"/>
    <lineage>
        <taxon>Bacteria</taxon>
        <taxon>Bacillati</taxon>
        <taxon>Bacillota</taxon>
        <taxon>Bacilli</taxon>
        <taxon>Bacillales</taxon>
        <taxon>Alicyclobacillaceae</taxon>
        <taxon>Alicyclobacillus</taxon>
    </lineage>
</organism>
<dbReference type="Pfam" id="PF13347">
    <property type="entry name" value="MFS_2"/>
    <property type="match status" value="1"/>
</dbReference>
<dbReference type="PANTHER" id="PTHR11328:SF24">
    <property type="entry name" value="MAJOR FACILITATOR SUPERFAMILY (MFS) PROFILE DOMAIN-CONTAINING PROTEIN"/>
    <property type="match status" value="1"/>
</dbReference>
<dbReference type="SUPFAM" id="SSF103473">
    <property type="entry name" value="MFS general substrate transporter"/>
    <property type="match status" value="1"/>
</dbReference>
<feature type="transmembrane region" description="Helical" evidence="1">
    <location>
        <begin position="154"/>
        <end position="174"/>
    </location>
</feature>
<keyword evidence="1" id="KW-0472">Membrane</keyword>
<dbReference type="EMBL" id="JADPKZ010000042">
    <property type="protein sequence ID" value="MBF8378174.1"/>
    <property type="molecule type" value="Genomic_DNA"/>
</dbReference>
<dbReference type="Gene3D" id="1.20.1250.20">
    <property type="entry name" value="MFS general substrate transporter like domains"/>
    <property type="match status" value="1"/>
</dbReference>
<evidence type="ECO:0000313" key="3">
    <source>
        <dbReference type="Proteomes" id="UP000642910"/>
    </source>
</evidence>
<evidence type="ECO:0000313" key="2">
    <source>
        <dbReference type="EMBL" id="MBF8378174.1"/>
    </source>
</evidence>
<feature type="transmembrane region" description="Helical" evidence="1">
    <location>
        <begin position="230"/>
        <end position="254"/>
    </location>
</feature>
<feature type="transmembrane region" description="Helical" evidence="1">
    <location>
        <begin position="88"/>
        <end position="106"/>
    </location>
</feature>
<keyword evidence="1" id="KW-1133">Transmembrane helix</keyword>
<accession>A0ABS0F4F9</accession>
<evidence type="ECO:0000256" key="1">
    <source>
        <dbReference type="SAM" id="Phobius"/>
    </source>
</evidence>
<dbReference type="Proteomes" id="UP000642910">
    <property type="component" value="Unassembled WGS sequence"/>
</dbReference>
<keyword evidence="1" id="KW-0812">Transmembrane</keyword>
<protein>
    <submittedName>
        <fullName evidence="2">MFS transporter</fullName>
    </submittedName>
</protein>
<sequence>MAQVSLQPSARPRPSVAKKTAYAANQIAVNMLWQAFNAVAVYDYVAYHGVSAVRLSTGLIVYGVLNALFNLVAGHVSDRTKTRFGRRIPYVAVASIPYAVCFALLFSPPRLTQAGLVVYFLAMTFLFDLAFTFAALNANALYPEMYADPRDRAYVSALQQVFGIVGLIAGVALSKSLGQSLGWSRMAWIFAAVAIASMYVSLWGSFETGDPVEPFRWREALWETFRNRAFIWYVVASFLVQFTTTLFTTASSFYTSYVVRLSPLQNSLFLGGIFVVAMPVAFVWARAAIRYGASRSAMVAIALYACIEALLLVDRSPASVLATGLLLGVPVAGFMVLLNMLLAEVIDLDARRTGRRREGMYLGVNGCIVRLGLSLQYAVMAIFFAISGYRAGASVEPPSAVEGFRLLLGLVPALFLAGAFLCMRVYDRMRSLSSGGVERS</sequence>
<feature type="transmembrane region" description="Helical" evidence="1">
    <location>
        <begin position="362"/>
        <end position="386"/>
    </location>
</feature>
<dbReference type="PANTHER" id="PTHR11328">
    <property type="entry name" value="MAJOR FACILITATOR SUPERFAMILY DOMAIN-CONTAINING PROTEIN"/>
    <property type="match status" value="1"/>
</dbReference>
<dbReference type="InterPro" id="IPR036259">
    <property type="entry name" value="MFS_trans_sf"/>
</dbReference>
<feature type="transmembrane region" description="Helical" evidence="1">
    <location>
        <begin position="319"/>
        <end position="342"/>
    </location>
</feature>
<keyword evidence="3" id="KW-1185">Reference proteome</keyword>
<feature type="transmembrane region" description="Helical" evidence="1">
    <location>
        <begin position="266"/>
        <end position="285"/>
    </location>
</feature>
<feature type="transmembrane region" description="Helical" evidence="1">
    <location>
        <begin position="59"/>
        <end position="76"/>
    </location>
</feature>